<organism evidence="2 3">
    <name type="scientific">Equus caballus</name>
    <name type="common">Horse</name>
    <dbReference type="NCBI Taxonomy" id="9796"/>
    <lineage>
        <taxon>Eukaryota</taxon>
        <taxon>Metazoa</taxon>
        <taxon>Chordata</taxon>
        <taxon>Craniata</taxon>
        <taxon>Vertebrata</taxon>
        <taxon>Euteleostomi</taxon>
        <taxon>Mammalia</taxon>
        <taxon>Eutheria</taxon>
        <taxon>Laurasiatheria</taxon>
        <taxon>Perissodactyla</taxon>
        <taxon>Equidae</taxon>
        <taxon>Equus</taxon>
    </lineage>
</organism>
<keyword evidence="1" id="KW-1133">Transmembrane helix</keyword>
<feature type="transmembrane region" description="Helical" evidence="1">
    <location>
        <begin position="72"/>
        <end position="94"/>
    </location>
</feature>
<dbReference type="Ensembl" id="ENSECAT00000136419.1">
    <property type="protein sequence ID" value="ENSECAP00000074656.1"/>
    <property type="gene ID" value="ENSECAG00000046837.1"/>
</dbReference>
<dbReference type="GeneTree" id="ENSGT01150000287054"/>
<protein>
    <submittedName>
        <fullName evidence="2">Uncharacterized protein</fullName>
    </submittedName>
</protein>
<feature type="transmembrane region" description="Helical" evidence="1">
    <location>
        <begin position="16"/>
        <end position="33"/>
    </location>
</feature>
<reference evidence="2 3" key="1">
    <citation type="journal article" date="2009" name="Science">
        <title>Genome sequence, comparative analysis, and population genetics of the domestic horse.</title>
        <authorList>
            <consortium name="Broad Institute Genome Sequencing Platform"/>
            <consortium name="Broad Institute Whole Genome Assembly Team"/>
            <person name="Wade C.M."/>
            <person name="Giulotto E."/>
            <person name="Sigurdsson S."/>
            <person name="Zoli M."/>
            <person name="Gnerre S."/>
            <person name="Imsland F."/>
            <person name="Lear T.L."/>
            <person name="Adelson D.L."/>
            <person name="Bailey E."/>
            <person name="Bellone R.R."/>
            <person name="Bloecker H."/>
            <person name="Distl O."/>
            <person name="Edgar R.C."/>
            <person name="Garber M."/>
            <person name="Leeb T."/>
            <person name="Mauceli E."/>
            <person name="MacLeod J.N."/>
            <person name="Penedo M.C.T."/>
            <person name="Raison J.M."/>
            <person name="Sharpe T."/>
            <person name="Vogel J."/>
            <person name="Andersson L."/>
            <person name="Antczak D.F."/>
            <person name="Biagi T."/>
            <person name="Binns M.M."/>
            <person name="Chowdhary B.P."/>
            <person name="Coleman S.J."/>
            <person name="Della Valle G."/>
            <person name="Fryc S."/>
            <person name="Guerin G."/>
            <person name="Hasegawa T."/>
            <person name="Hill E.W."/>
            <person name="Jurka J."/>
            <person name="Kiialainen A."/>
            <person name="Lindgren G."/>
            <person name="Liu J."/>
            <person name="Magnani E."/>
            <person name="Mickelson J.R."/>
            <person name="Murray J."/>
            <person name="Nergadze S.G."/>
            <person name="Onofrio R."/>
            <person name="Pedroni S."/>
            <person name="Piras M.F."/>
            <person name="Raudsepp T."/>
            <person name="Rocchi M."/>
            <person name="Roeed K.H."/>
            <person name="Ryder O.A."/>
            <person name="Searle S."/>
            <person name="Skow L."/>
            <person name="Swinburne J.E."/>
            <person name="Syvaenen A.C."/>
            <person name="Tozaki T."/>
            <person name="Valberg S.J."/>
            <person name="Vaudin M."/>
            <person name="White J.R."/>
            <person name="Zody M.C."/>
            <person name="Lander E.S."/>
            <person name="Lindblad-Toh K."/>
        </authorList>
    </citation>
    <scope>NUCLEOTIDE SEQUENCE [LARGE SCALE GENOMIC DNA]</scope>
    <source>
        <strain evidence="2 3">Thoroughbred</strain>
    </source>
</reference>
<keyword evidence="1" id="KW-0472">Membrane</keyword>
<feature type="transmembrane region" description="Helical" evidence="1">
    <location>
        <begin position="45"/>
        <end position="66"/>
    </location>
</feature>
<evidence type="ECO:0000313" key="3">
    <source>
        <dbReference type="Proteomes" id="UP000002281"/>
    </source>
</evidence>
<name>A0A9L0SEX7_HORSE</name>
<reference evidence="2" key="2">
    <citation type="submission" date="2025-08" db="UniProtKB">
        <authorList>
            <consortium name="Ensembl"/>
        </authorList>
    </citation>
    <scope>IDENTIFICATION</scope>
    <source>
        <strain evidence="2">Thoroughbred</strain>
    </source>
</reference>
<reference evidence="2" key="3">
    <citation type="submission" date="2025-09" db="UniProtKB">
        <authorList>
            <consortium name="Ensembl"/>
        </authorList>
    </citation>
    <scope>IDENTIFICATION</scope>
    <source>
        <strain evidence="2">Thoroughbred</strain>
    </source>
</reference>
<evidence type="ECO:0000256" key="1">
    <source>
        <dbReference type="SAM" id="Phobius"/>
    </source>
</evidence>
<keyword evidence="3" id="KW-1185">Reference proteome</keyword>
<dbReference type="Proteomes" id="UP000002281">
    <property type="component" value="Chromosome 5"/>
</dbReference>
<proteinExistence type="predicted"/>
<keyword evidence="1" id="KW-0812">Transmembrane</keyword>
<evidence type="ECO:0000313" key="2">
    <source>
        <dbReference type="Ensembl" id="ENSECAP00000074656.1"/>
    </source>
</evidence>
<sequence length="97" mass="11169">MDIFTILILPICEHGISFYLFVFSSISFSVLQFSVCRFFTSLVKFILKCFIFFKSVVNGMVFLISLSDSSLLLYRNATDFCILILYPATLLTSFRSF</sequence>
<accession>A0A9L0SEX7</accession>
<dbReference type="AlphaFoldDB" id="A0A9L0SEX7"/>